<evidence type="ECO:0000313" key="2">
    <source>
        <dbReference type="EMBL" id="MFD2627383.1"/>
    </source>
</evidence>
<gene>
    <name evidence="2" type="ORF">ACFSUN_01095</name>
</gene>
<dbReference type="InterPro" id="IPR000182">
    <property type="entry name" value="GNAT_dom"/>
</dbReference>
<evidence type="ECO:0000313" key="3">
    <source>
        <dbReference type="Proteomes" id="UP001597451"/>
    </source>
</evidence>
<dbReference type="EMBL" id="JBHUMX010000002">
    <property type="protein sequence ID" value="MFD2627383.1"/>
    <property type="molecule type" value="Genomic_DNA"/>
</dbReference>
<protein>
    <submittedName>
        <fullName evidence="2">GNAT family N-acetyltransferase</fullName>
        <ecNumber evidence="2">2.3.1.-</ecNumber>
    </submittedName>
</protein>
<dbReference type="Pfam" id="PF00583">
    <property type="entry name" value="Acetyltransf_1"/>
    <property type="match status" value="1"/>
</dbReference>
<dbReference type="PROSITE" id="PS51186">
    <property type="entry name" value="GNAT"/>
    <property type="match status" value="1"/>
</dbReference>
<keyword evidence="3" id="KW-1185">Reference proteome</keyword>
<name>A0ABW5PVL5_9BACI</name>
<dbReference type="SUPFAM" id="SSF55729">
    <property type="entry name" value="Acyl-CoA N-acyltransferases (Nat)"/>
    <property type="match status" value="1"/>
</dbReference>
<dbReference type="GO" id="GO:0016746">
    <property type="term" value="F:acyltransferase activity"/>
    <property type="evidence" value="ECO:0007669"/>
    <property type="project" value="UniProtKB-KW"/>
</dbReference>
<dbReference type="Gene3D" id="3.40.630.30">
    <property type="match status" value="1"/>
</dbReference>
<proteinExistence type="predicted"/>
<dbReference type="CDD" id="cd04301">
    <property type="entry name" value="NAT_SF"/>
    <property type="match status" value="1"/>
</dbReference>
<keyword evidence="2" id="KW-0808">Transferase</keyword>
<keyword evidence="2" id="KW-0012">Acyltransferase</keyword>
<dbReference type="InterPro" id="IPR016181">
    <property type="entry name" value="Acyl_CoA_acyltransferase"/>
</dbReference>
<accession>A0ABW5PVL5</accession>
<dbReference type="Proteomes" id="UP001597451">
    <property type="component" value="Unassembled WGS sequence"/>
</dbReference>
<comment type="caution">
    <text evidence="2">The sequence shown here is derived from an EMBL/GenBank/DDBJ whole genome shotgun (WGS) entry which is preliminary data.</text>
</comment>
<organism evidence="2 3">
    <name type="scientific">Oceanobacillus kapialis</name>
    <dbReference type="NCBI Taxonomy" id="481353"/>
    <lineage>
        <taxon>Bacteria</taxon>
        <taxon>Bacillati</taxon>
        <taxon>Bacillota</taxon>
        <taxon>Bacilli</taxon>
        <taxon>Bacillales</taxon>
        <taxon>Bacillaceae</taxon>
        <taxon>Oceanobacillus</taxon>
    </lineage>
</organism>
<dbReference type="RefSeq" id="WP_379560015.1">
    <property type="nucleotide sequence ID" value="NZ_JBHUMX010000002.1"/>
</dbReference>
<feature type="domain" description="N-acetyltransferase" evidence="1">
    <location>
        <begin position="133"/>
        <end position="269"/>
    </location>
</feature>
<reference evidence="3" key="1">
    <citation type="journal article" date="2019" name="Int. J. Syst. Evol. Microbiol.">
        <title>The Global Catalogue of Microorganisms (GCM) 10K type strain sequencing project: providing services to taxonomists for standard genome sequencing and annotation.</title>
        <authorList>
            <consortium name="The Broad Institute Genomics Platform"/>
            <consortium name="The Broad Institute Genome Sequencing Center for Infectious Disease"/>
            <person name="Wu L."/>
            <person name="Ma J."/>
        </authorList>
    </citation>
    <scope>NUCLEOTIDE SEQUENCE [LARGE SCALE GENOMIC DNA]</scope>
    <source>
        <strain evidence="3">TISTR 1858</strain>
    </source>
</reference>
<dbReference type="EC" id="2.3.1.-" evidence="2"/>
<sequence length="269" mass="30153">MRPILTRSLTQKIEQMEVAVLESRLKAIESIPGNPMEVEIRRFGKAVAFTIKQIPGPAFNTVRGLHGEDSEKVEAILSYFQDREIPAQFELIPAFVSHDLLKLLTERGYRLSKYHRTLYGACEEASPTYYPGIDIQRLGKNDFHTFAAIYTKAFQMPGFLTDAVAQNNAVLYDVPGWNFFLASIEQEPAGIGVLVMKDGIAEMAAAATLPKFRNKGVHQALIQKRIEHAIFSNCHLLVGQAADQSVSQFNMEKAGMGLAYMREIWQKSD</sequence>
<evidence type="ECO:0000259" key="1">
    <source>
        <dbReference type="PROSITE" id="PS51186"/>
    </source>
</evidence>